<dbReference type="Gene3D" id="3.20.20.140">
    <property type="entry name" value="Metal-dependent hydrolases"/>
    <property type="match status" value="1"/>
</dbReference>
<dbReference type="SUPFAM" id="SSF51338">
    <property type="entry name" value="Composite domain of metallo-dependent hydrolases"/>
    <property type="match status" value="1"/>
</dbReference>
<protein>
    <submittedName>
        <fullName evidence="3">8-oxoguanine deaminase</fullName>
    </submittedName>
</protein>
<evidence type="ECO:0000313" key="4">
    <source>
        <dbReference type="Proteomes" id="UP000642070"/>
    </source>
</evidence>
<evidence type="ECO:0000256" key="1">
    <source>
        <dbReference type="ARBA" id="ARBA00022801"/>
    </source>
</evidence>
<comment type="caution">
    <text evidence="3">The sequence shown here is derived from an EMBL/GenBank/DDBJ whole genome shotgun (WGS) entry which is preliminary data.</text>
</comment>
<dbReference type="GO" id="GO:0016810">
    <property type="term" value="F:hydrolase activity, acting on carbon-nitrogen (but not peptide) bonds"/>
    <property type="evidence" value="ECO:0007669"/>
    <property type="project" value="InterPro"/>
</dbReference>
<dbReference type="InterPro" id="IPR032466">
    <property type="entry name" value="Metal_Hydrolase"/>
</dbReference>
<gene>
    <name evidence="3" type="ORF">GCM10007977_098600</name>
</gene>
<dbReference type="Proteomes" id="UP000642070">
    <property type="component" value="Unassembled WGS sequence"/>
</dbReference>
<dbReference type="InterPro" id="IPR011059">
    <property type="entry name" value="Metal-dep_hydrolase_composite"/>
</dbReference>
<sequence>MPVTQLLVSSATLIVPSADGCAALPDGWLLVDSAGRIADLGTGATPRAEPSTARLDVAGAFVGPGFVSSHSHLFTSGSRGLGTDQTLYGWAEAMYRTTRHCSPDDIYWCTLHGALDFLGAGVTTAYDFCDTRLRFEPLQQGQRRTGSELRPPEYAFRQADAKADAGLRFVNSVQLDEFVGTEQEVLDRLGDVVRYGQGADPRYYLRTAISGGVQWSADRGTAVLEVAAMRRFNLLNQPHFLETREHLEQQREKFDWYEQAGALGPDLVFGHFVQATPEIVARAAAAGCAMSWQPTANGRLASGVADIPTVRAGGMRVGVGLDDQSCTDLADPWQNMRMGLYMLRAVTGSPTQLSPGQMLRMHTLGSAEVIGVEDVVGSLEVGKYADFVVVDPRSPDVGPVWDPIASYVLACGLRNLRDVYVGGELVSRQGRSTNPLAGRASQELHTRLRALALAATG</sequence>
<name>A0A917X6L5_9ACTN</name>
<proteinExistence type="predicted"/>
<evidence type="ECO:0000259" key="2">
    <source>
        <dbReference type="Pfam" id="PF01979"/>
    </source>
</evidence>
<reference evidence="3" key="1">
    <citation type="journal article" date="2014" name="Int. J. Syst. Evol. Microbiol.">
        <title>Complete genome sequence of Corynebacterium casei LMG S-19264T (=DSM 44701T), isolated from a smear-ripened cheese.</title>
        <authorList>
            <consortium name="US DOE Joint Genome Institute (JGI-PGF)"/>
            <person name="Walter F."/>
            <person name="Albersmeier A."/>
            <person name="Kalinowski J."/>
            <person name="Ruckert C."/>
        </authorList>
    </citation>
    <scope>NUCLEOTIDE SEQUENCE</scope>
    <source>
        <strain evidence="3">JCM 19831</strain>
    </source>
</reference>
<dbReference type="RefSeq" id="WP_190257018.1">
    <property type="nucleotide sequence ID" value="NZ_BMPI01000086.1"/>
</dbReference>
<dbReference type="Gene3D" id="2.30.40.10">
    <property type="entry name" value="Urease, subunit C, domain 1"/>
    <property type="match status" value="1"/>
</dbReference>
<reference evidence="3" key="2">
    <citation type="submission" date="2020-09" db="EMBL/GenBank/DDBJ databases">
        <authorList>
            <person name="Sun Q."/>
            <person name="Ohkuma M."/>
        </authorList>
    </citation>
    <scope>NUCLEOTIDE SEQUENCE</scope>
    <source>
        <strain evidence="3">JCM 19831</strain>
    </source>
</reference>
<dbReference type="SUPFAM" id="SSF51556">
    <property type="entry name" value="Metallo-dependent hydrolases"/>
    <property type="match status" value="1"/>
</dbReference>
<dbReference type="Pfam" id="PF01979">
    <property type="entry name" value="Amidohydro_1"/>
    <property type="match status" value="1"/>
</dbReference>
<dbReference type="AlphaFoldDB" id="A0A917X6L5"/>
<keyword evidence="1" id="KW-0378">Hydrolase</keyword>
<dbReference type="InterPro" id="IPR006680">
    <property type="entry name" value="Amidohydro-rel"/>
</dbReference>
<dbReference type="EMBL" id="BMPI01000086">
    <property type="protein sequence ID" value="GGM81490.1"/>
    <property type="molecule type" value="Genomic_DNA"/>
</dbReference>
<dbReference type="InterPro" id="IPR050287">
    <property type="entry name" value="MTA/SAH_deaminase"/>
</dbReference>
<evidence type="ECO:0000313" key="3">
    <source>
        <dbReference type="EMBL" id="GGM81490.1"/>
    </source>
</evidence>
<dbReference type="PANTHER" id="PTHR43794:SF11">
    <property type="entry name" value="AMIDOHYDROLASE-RELATED DOMAIN-CONTAINING PROTEIN"/>
    <property type="match status" value="1"/>
</dbReference>
<organism evidence="3 4">
    <name type="scientific">Dactylosporangium sucinum</name>
    <dbReference type="NCBI Taxonomy" id="1424081"/>
    <lineage>
        <taxon>Bacteria</taxon>
        <taxon>Bacillati</taxon>
        <taxon>Actinomycetota</taxon>
        <taxon>Actinomycetes</taxon>
        <taxon>Micromonosporales</taxon>
        <taxon>Micromonosporaceae</taxon>
        <taxon>Dactylosporangium</taxon>
    </lineage>
</organism>
<accession>A0A917X6L5</accession>
<keyword evidence="4" id="KW-1185">Reference proteome</keyword>
<feature type="domain" description="Amidohydrolase-related" evidence="2">
    <location>
        <begin position="62"/>
        <end position="426"/>
    </location>
</feature>
<dbReference type="PANTHER" id="PTHR43794">
    <property type="entry name" value="AMINOHYDROLASE SSNA-RELATED"/>
    <property type="match status" value="1"/>
</dbReference>